<organism evidence="2 3">
    <name type="scientific">Microcella alkalica</name>
    <dbReference type="NCBI Taxonomy" id="355930"/>
    <lineage>
        <taxon>Bacteria</taxon>
        <taxon>Bacillati</taxon>
        <taxon>Actinomycetota</taxon>
        <taxon>Actinomycetes</taxon>
        <taxon>Micrococcales</taxon>
        <taxon>Microbacteriaceae</taxon>
        <taxon>Microcella</taxon>
    </lineage>
</organism>
<keyword evidence="2" id="KW-0378">Hydrolase</keyword>
<dbReference type="GO" id="GO:0006508">
    <property type="term" value="P:proteolysis"/>
    <property type="evidence" value="ECO:0007669"/>
    <property type="project" value="UniProtKB-KW"/>
</dbReference>
<evidence type="ECO:0000313" key="2">
    <source>
        <dbReference type="EMBL" id="MBA8846746.1"/>
    </source>
</evidence>
<dbReference type="Gene3D" id="3.10.620.30">
    <property type="match status" value="1"/>
</dbReference>
<dbReference type="AlphaFoldDB" id="A0A839E5Z5"/>
<comment type="caution">
    <text evidence="2">The sequence shown here is derived from an EMBL/GenBank/DDBJ whole genome shotgun (WGS) entry which is preliminary data.</text>
</comment>
<evidence type="ECO:0000313" key="3">
    <source>
        <dbReference type="Proteomes" id="UP000585905"/>
    </source>
</evidence>
<sequence length="278" mass="29197">MTPVTVRTALVREVGCAVDGVLGEPAALVLAIAVADGEGLSRSERLRVAVDGRALDVAEHPGPVGTRWHTVDAPAGVLRVEYEAMVRGRARPATVTPLERILDVRPSRFVQSDILPALVDSEVVRAFADLPPLDRLGAVREAVSGALEYSWGSTRPTDGLAEPLEAGAGVCRDFAHVVAGLLRATDLPARVVSVYAPGLDPMDFHAAVEVAVGDEWLLVDATGRAPRRTMVRIATGRDAADTAFLASDGSALALTAVRVRAEANDPSPERPSELVALG</sequence>
<dbReference type="InterPro" id="IPR002931">
    <property type="entry name" value="Transglutaminase-like"/>
</dbReference>
<dbReference type="EMBL" id="JACGWX010000001">
    <property type="protein sequence ID" value="MBA8846746.1"/>
    <property type="molecule type" value="Genomic_DNA"/>
</dbReference>
<name>A0A839E5Z5_9MICO</name>
<gene>
    <name evidence="2" type="ORF">FHX53_000310</name>
</gene>
<protein>
    <submittedName>
        <fullName evidence="2">Transglutaminase-like putative cysteine protease</fullName>
    </submittedName>
</protein>
<proteinExistence type="predicted"/>
<keyword evidence="2" id="KW-0645">Protease</keyword>
<dbReference type="Pfam" id="PF01841">
    <property type="entry name" value="Transglut_core"/>
    <property type="match status" value="1"/>
</dbReference>
<reference evidence="2 3" key="1">
    <citation type="submission" date="2020-07" db="EMBL/GenBank/DDBJ databases">
        <title>Sequencing the genomes of 1000 actinobacteria strains.</title>
        <authorList>
            <person name="Klenk H.-P."/>
        </authorList>
    </citation>
    <scope>NUCLEOTIDE SEQUENCE [LARGE SCALE GENOMIC DNA]</scope>
    <source>
        <strain evidence="2 3">DSM 19663</strain>
    </source>
</reference>
<dbReference type="InterPro" id="IPR038765">
    <property type="entry name" value="Papain-like_cys_pep_sf"/>
</dbReference>
<dbReference type="SMART" id="SM00460">
    <property type="entry name" value="TGc"/>
    <property type="match status" value="1"/>
</dbReference>
<dbReference type="Gene3D" id="2.60.40.2250">
    <property type="match status" value="1"/>
</dbReference>
<dbReference type="PANTHER" id="PTHR33490">
    <property type="entry name" value="BLR5614 PROTEIN-RELATED"/>
    <property type="match status" value="1"/>
</dbReference>
<accession>A0A839E5Z5</accession>
<dbReference type="Proteomes" id="UP000585905">
    <property type="component" value="Unassembled WGS sequence"/>
</dbReference>
<evidence type="ECO:0000259" key="1">
    <source>
        <dbReference type="SMART" id="SM00460"/>
    </source>
</evidence>
<dbReference type="PANTHER" id="PTHR33490:SF12">
    <property type="entry name" value="BLL5557 PROTEIN"/>
    <property type="match status" value="1"/>
</dbReference>
<keyword evidence="3" id="KW-1185">Reference proteome</keyword>
<dbReference type="GO" id="GO:0008233">
    <property type="term" value="F:peptidase activity"/>
    <property type="evidence" value="ECO:0007669"/>
    <property type="project" value="UniProtKB-KW"/>
</dbReference>
<feature type="domain" description="Transglutaminase-like" evidence="1">
    <location>
        <begin position="163"/>
        <end position="223"/>
    </location>
</feature>
<dbReference type="RefSeq" id="WP_182489560.1">
    <property type="nucleotide sequence ID" value="NZ_BAAAOV010000002.1"/>
</dbReference>
<dbReference type="SUPFAM" id="SSF54001">
    <property type="entry name" value="Cysteine proteinases"/>
    <property type="match status" value="1"/>
</dbReference>